<accession>A0A2U1K673</accession>
<dbReference type="RefSeq" id="WP_116553685.1">
    <property type="nucleotide sequence ID" value="NZ_QCZG01000006.1"/>
</dbReference>
<comment type="similarity">
    <text evidence="1">Belongs to the UPF0738 family.</text>
</comment>
<reference evidence="2 3" key="1">
    <citation type="submission" date="2018-04" db="EMBL/GenBank/DDBJ databases">
        <title>Camelliibacillus theae gen. nov., sp. nov., isolated from Pu'er tea.</title>
        <authorList>
            <person name="Niu L."/>
        </authorList>
    </citation>
    <scope>NUCLEOTIDE SEQUENCE [LARGE SCALE GENOMIC DNA]</scope>
    <source>
        <strain evidence="2 3">T8</strain>
    </source>
</reference>
<dbReference type="OrthoDB" id="2966478at2"/>
<dbReference type="HAMAP" id="MF_01861">
    <property type="entry name" value="UPF0738"/>
    <property type="match status" value="1"/>
</dbReference>
<evidence type="ECO:0000256" key="1">
    <source>
        <dbReference type="HAMAP-Rule" id="MF_01861"/>
    </source>
</evidence>
<organism evidence="2 3">
    <name type="scientific">Pueribacillus theae</name>
    <dbReference type="NCBI Taxonomy" id="2171751"/>
    <lineage>
        <taxon>Bacteria</taxon>
        <taxon>Bacillati</taxon>
        <taxon>Bacillota</taxon>
        <taxon>Bacilli</taxon>
        <taxon>Bacillales</taxon>
        <taxon>Bacillaceae</taxon>
        <taxon>Pueribacillus</taxon>
    </lineage>
</organism>
<evidence type="ECO:0000313" key="3">
    <source>
        <dbReference type="Proteomes" id="UP000245998"/>
    </source>
</evidence>
<sequence>MAARYEAVQIRIEENRVIASVSPSMENIQSFSPSGQMLVDSENLAFLYILDSEEGYQYVSFRHDLWETLKEGINQDMHVFIENNNNMIELKDFYTELAYLIHNIKDNPNYGERMEKEVETNFF</sequence>
<name>A0A2U1K673_9BACI</name>
<comment type="caution">
    <text evidence="2">The sequence shown here is derived from an EMBL/GenBank/DDBJ whole genome shotgun (WGS) entry which is preliminary data.</text>
</comment>
<dbReference type="Pfam" id="PF19785">
    <property type="entry name" value="UPF0738"/>
    <property type="match status" value="1"/>
</dbReference>
<proteinExistence type="inferred from homology"/>
<dbReference type="EMBL" id="QCZG01000006">
    <property type="protein sequence ID" value="PWA12694.1"/>
    <property type="molecule type" value="Genomic_DNA"/>
</dbReference>
<evidence type="ECO:0000313" key="2">
    <source>
        <dbReference type="EMBL" id="PWA12694.1"/>
    </source>
</evidence>
<dbReference type="AlphaFoldDB" id="A0A2U1K673"/>
<gene>
    <name evidence="2" type="ORF">DCC39_04455</name>
</gene>
<dbReference type="Proteomes" id="UP000245998">
    <property type="component" value="Unassembled WGS sequence"/>
</dbReference>
<dbReference type="InterPro" id="IPR020908">
    <property type="entry name" value="UPF0738"/>
</dbReference>
<keyword evidence="3" id="KW-1185">Reference proteome</keyword>
<protein>
    <recommendedName>
        <fullName evidence="1">UPF0738 protein DCC39_04455</fullName>
    </recommendedName>
</protein>